<name>A0A1Z4GLL3_9CYAN</name>
<dbReference type="Proteomes" id="UP000218287">
    <property type="component" value="Chromosome"/>
</dbReference>
<dbReference type="Gene3D" id="1.10.1470.10">
    <property type="entry name" value="YjbJ"/>
    <property type="match status" value="1"/>
</dbReference>
<proteinExistence type="inferred from homology"/>
<feature type="domain" description="CsbD-like" evidence="2">
    <location>
        <begin position="18"/>
        <end position="70"/>
    </location>
</feature>
<dbReference type="InterPro" id="IPR036629">
    <property type="entry name" value="YjbJ_sf"/>
</dbReference>
<organism evidence="3 4">
    <name type="scientific">Anabaenopsis circularis NIES-21</name>
    <dbReference type="NCBI Taxonomy" id="1085406"/>
    <lineage>
        <taxon>Bacteria</taxon>
        <taxon>Bacillati</taxon>
        <taxon>Cyanobacteriota</taxon>
        <taxon>Cyanophyceae</taxon>
        <taxon>Nostocales</taxon>
        <taxon>Nodulariaceae</taxon>
        <taxon>Anabaenopsis</taxon>
    </lineage>
</organism>
<dbReference type="Pfam" id="PF05532">
    <property type="entry name" value="CsbD"/>
    <property type="match status" value="1"/>
</dbReference>
<dbReference type="EMBL" id="AP018174">
    <property type="protein sequence ID" value="BAY18395.1"/>
    <property type="molecule type" value="Genomic_DNA"/>
</dbReference>
<dbReference type="AlphaFoldDB" id="A0A1Z4GLL3"/>
<dbReference type="InterPro" id="IPR008462">
    <property type="entry name" value="CsbD"/>
</dbReference>
<evidence type="ECO:0000313" key="4">
    <source>
        <dbReference type="Proteomes" id="UP000218287"/>
    </source>
</evidence>
<keyword evidence="4" id="KW-1185">Reference proteome</keyword>
<evidence type="ECO:0000256" key="1">
    <source>
        <dbReference type="ARBA" id="ARBA00009129"/>
    </source>
</evidence>
<gene>
    <name evidence="3" type="ORF">NIES21_42420</name>
</gene>
<accession>A0A1Z4GLL3</accession>
<protein>
    <recommendedName>
        <fullName evidence="2">CsbD-like domain-containing protein</fullName>
    </recommendedName>
</protein>
<comment type="similarity">
    <text evidence="1">Belongs to the UPF0337 (CsbD) family.</text>
</comment>
<evidence type="ECO:0000259" key="2">
    <source>
        <dbReference type="Pfam" id="PF05532"/>
    </source>
</evidence>
<reference evidence="3 4" key="1">
    <citation type="submission" date="2017-06" db="EMBL/GenBank/DDBJ databases">
        <title>Genome sequencing of cyanobaciteial culture collection at National Institute for Environmental Studies (NIES).</title>
        <authorList>
            <person name="Hirose Y."/>
            <person name="Shimura Y."/>
            <person name="Fujisawa T."/>
            <person name="Nakamura Y."/>
            <person name="Kawachi M."/>
        </authorList>
    </citation>
    <scope>NUCLEOTIDE SEQUENCE [LARGE SCALE GENOMIC DNA]</scope>
    <source>
        <strain evidence="3 4">NIES-21</strain>
    </source>
</reference>
<evidence type="ECO:0000313" key="3">
    <source>
        <dbReference type="EMBL" id="BAY18395.1"/>
    </source>
</evidence>
<dbReference type="SUPFAM" id="SSF69047">
    <property type="entry name" value="Hypothetical protein YjbJ"/>
    <property type="match status" value="1"/>
</dbReference>
<sequence>MFFLSLEIVEVKNMSIENRVEATAKNIEGKVQEVIGEVTGNPSDKAEGKAKQAEAQVIHTTENIKDELKKAID</sequence>